<dbReference type="Pfam" id="PF10543">
    <property type="entry name" value="ORF6N"/>
    <property type="match status" value="1"/>
</dbReference>
<keyword evidence="3" id="KW-1185">Reference proteome</keyword>
<dbReference type="PATRIC" id="fig|1268635.3.peg.3063"/>
<dbReference type="RefSeq" id="WP_025386783.1">
    <property type="nucleotide sequence ID" value="NZ_CP004007.1"/>
</dbReference>
<dbReference type="InterPro" id="IPR018873">
    <property type="entry name" value="KilA-N_DNA-bd_domain"/>
</dbReference>
<name>W0BIH7_9GAMM</name>
<evidence type="ECO:0000313" key="3">
    <source>
        <dbReference type="Proteomes" id="UP000018838"/>
    </source>
</evidence>
<organism evidence="2 3">
    <name type="scientific">Legionella oakridgensis ATCC 33761 = DSM 21215</name>
    <dbReference type="NCBI Taxonomy" id="1268635"/>
    <lineage>
        <taxon>Bacteria</taxon>
        <taxon>Pseudomonadati</taxon>
        <taxon>Pseudomonadota</taxon>
        <taxon>Gammaproteobacteria</taxon>
        <taxon>Legionellales</taxon>
        <taxon>Legionellaceae</taxon>
        <taxon>Legionella</taxon>
    </lineage>
</organism>
<gene>
    <name evidence="2" type="ORF">Loa_50p0033</name>
</gene>
<dbReference type="EMBL" id="CP004007">
    <property type="protein sequence ID" value="AHE68511.1"/>
    <property type="molecule type" value="Genomic_DNA"/>
</dbReference>
<accession>W0BIH7</accession>
<protein>
    <recommendedName>
        <fullName evidence="1">KilA-N DNA-binding domain-containing protein</fullName>
    </recommendedName>
</protein>
<proteinExistence type="predicted"/>
<keyword evidence="2" id="KW-0614">Plasmid</keyword>
<sequence>MDLVLSKDELQKKIYFIRGVHVMLDKDLADLYEVKPIRLREQVKRNIKRFPEDFMFQLVEEEVEYLLSQNAIPSKKSLGGFLPYVFTEQGVAGISGVLTSDRAIAVNITIMRTFVEMRRFISLNGEIFNRLNTLEKRQLVHEIKANDQFERIFTALENRSAQSSQGIFFEGQIFDAYVFISKLIRSAKRSIILLDNYVDETVLEHLSKAEPQVKIYILTKTISKHLKLDIEKYNAQHEKIEIFQFDLSHDRFLIIDQSDIYHIGASLKDLAKKWFAFSKLEHNSFGLMERINSIIQSK</sequence>
<dbReference type="AlphaFoldDB" id="W0BIH7"/>
<dbReference type="eggNOG" id="COG1502">
    <property type="taxonomic scope" value="Bacteria"/>
</dbReference>
<geneLocation type="plasmid" evidence="3"/>
<dbReference type="HOGENOM" id="CLU_055403_0_1_6"/>
<evidence type="ECO:0000259" key="1">
    <source>
        <dbReference type="Pfam" id="PF10543"/>
    </source>
</evidence>
<feature type="domain" description="KilA-N DNA-binding" evidence="1">
    <location>
        <begin position="12"/>
        <end position="96"/>
    </location>
</feature>
<evidence type="ECO:0000313" key="2">
    <source>
        <dbReference type="EMBL" id="AHE68511.1"/>
    </source>
</evidence>
<dbReference type="Proteomes" id="UP000018838">
    <property type="component" value="Plasmid unnamed"/>
</dbReference>
<dbReference type="KEGG" id="lok:Loa_50p0033"/>
<reference evidence="2 3" key="1">
    <citation type="journal article" date="2013" name="Int. J. Med. Microbiol.">
        <title>Legionella oakridgensis ATCC 33761 genome sequence and phenotypic characterization reveals its replication capacity in amoebae.</title>
        <authorList>
            <person name="Brzuszkiewicz E."/>
            <person name="Schulz T."/>
            <person name="Rydzewski K."/>
            <person name="Daniel R."/>
            <person name="Gillmaier N."/>
            <person name="Dittmann C."/>
            <person name="Holland G."/>
            <person name="Schunder E."/>
            <person name="Lautner M."/>
            <person name="Eisenreich W."/>
            <person name="Luck C."/>
            <person name="Heuner K."/>
        </authorList>
    </citation>
    <scope>NUCLEOTIDE SEQUENCE [LARGE SCALE GENOMIC DNA]</scope>
    <source>
        <strain>OR-10</strain>
        <strain evidence="3">ATCC 33761</strain>
        <plasmid evidence="3">Plasmid</plasmid>
    </source>
</reference>